<comment type="similarity">
    <text evidence="2 3">Belongs to the small heat shock protein (HSP20) family.</text>
</comment>
<dbReference type="OrthoDB" id="1245404at2759"/>
<accession>A0A8T2QCG5</accession>
<proteinExistence type="inferred from homology"/>
<protein>
    <recommendedName>
        <fullName evidence="4">SHSP domain-containing protein</fullName>
    </recommendedName>
</protein>
<dbReference type="Pfam" id="PF00011">
    <property type="entry name" value="HSP20"/>
    <property type="match status" value="1"/>
</dbReference>
<evidence type="ECO:0000313" key="5">
    <source>
        <dbReference type="EMBL" id="KAH7280911.1"/>
    </source>
</evidence>
<dbReference type="PROSITE" id="PS01031">
    <property type="entry name" value="SHSP"/>
    <property type="match status" value="1"/>
</dbReference>
<dbReference type="InterPro" id="IPR031107">
    <property type="entry name" value="Small_HSP"/>
</dbReference>
<dbReference type="PANTHER" id="PTHR11527">
    <property type="entry name" value="HEAT-SHOCK PROTEIN 20 FAMILY MEMBER"/>
    <property type="match status" value="1"/>
</dbReference>
<dbReference type="OMA" id="HRVERQC"/>
<feature type="domain" description="SHSP" evidence="4">
    <location>
        <begin position="40"/>
        <end position="157"/>
    </location>
</feature>
<evidence type="ECO:0000259" key="4">
    <source>
        <dbReference type="PROSITE" id="PS01031"/>
    </source>
</evidence>
<dbReference type="CDD" id="cd06472">
    <property type="entry name" value="ACD_ScHsp26_like"/>
    <property type="match status" value="1"/>
</dbReference>
<comment type="caution">
    <text evidence="5">The sequence shown here is derived from an EMBL/GenBank/DDBJ whole genome shotgun (WGS) entry which is preliminary data.</text>
</comment>
<keyword evidence="1" id="KW-0346">Stress response</keyword>
<dbReference type="Gene3D" id="2.60.40.790">
    <property type="match status" value="1"/>
</dbReference>
<evidence type="ECO:0000313" key="6">
    <source>
        <dbReference type="Proteomes" id="UP000825935"/>
    </source>
</evidence>
<dbReference type="SUPFAM" id="SSF49764">
    <property type="entry name" value="HSP20-like chaperones"/>
    <property type="match status" value="1"/>
</dbReference>
<sequence length="157" mass="17756">MALSVLGNRFVDDPFDSMIFDPLTSWTTPVTRFTDQTSAFASAVARTQVDWKETNDEHVFKVNLPGLARDDVRIQVEDGRILQISGEIKGEEEAATDRWYRAERPQRGTFQRRFRLPENANLDEVKASMENGVLTVRVPKLMPTGGMMGIKPIEISI</sequence>
<dbReference type="EMBL" id="CM035441">
    <property type="protein sequence ID" value="KAH7280911.1"/>
    <property type="molecule type" value="Genomic_DNA"/>
</dbReference>
<dbReference type="Proteomes" id="UP000825935">
    <property type="component" value="Chromosome 36"/>
</dbReference>
<dbReference type="AlphaFoldDB" id="A0A8T2QCG5"/>
<dbReference type="InterPro" id="IPR002068">
    <property type="entry name" value="A-crystallin/Hsp20_dom"/>
</dbReference>
<name>A0A8T2QCG5_CERRI</name>
<evidence type="ECO:0000256" key="1">
    <source>
        <dbReference type="ARBA" id="ARBA00023016"/>
    </source>
</evidence>
<keyword evidence="6" id="KW-1185">Reference proteome</keyword>
<organism evidence="5 6">
    <name type="scientific">Ceratopteris richardii</name>
    <name type="common">Triangle waterfern</name>
    <dbReference type="NCBI Taxonomy" id="49495"/>
    <lineage>
        <taxon>Eukaryota</taxon>
        <taxon>Viridiplantae</taxon>
        <taxon>Streptophyta</taxon>
        <taxon>Embryophyta</taxon>
        <taxon>Tracheophyta</taxon>
        <taxon>Polypodiopsida</taxon>
        <taxon>Polypodiidae</taxon>
        <taxon>Polypodiales</taxon>
        <taxon>Pteridineae</taxon>
        <taxon>Pteridaceae</taxon>
        <taxon>Parkerioideae</taxon>
        <taxon>Ceratopteris</taxon>
    </lineage>
</organism>
<reference evidence="5" key="1">
    <citation type="submission" date="2021-08" db="EMBL/GenBank/DDBJ databases">
        <title>WGS assembly of Ceratopteris richardii.</title>
        <authorList>
            <person name="Marchant D.B."/>
            <person name="Chen G."/>
            <person name="Jenkins J."/>
            <person name="Shu S."/>
            <person name="Leebens-Mack J."/>
            <person name="Grimwood J."/>
            <person name="Schmutz J."/>
            <person name="Soltis P."/>
            <person name="Soltis D."/>
            <person name="Chen Z.-H."/>
        </authorList>
    </citation>
    <scope>NUCLEOTIDE SEQUENCE</scope>
    <source>
        <strain evidence="5">Whitten #5841</strain>
        <tissue evidence="5">Leaf</tissue>
    </source>
</reference>
<gene>
    <name evidence="5" type="ORF">KP509_36G020500</name>
</gene>
<evidence type="ECO:0000256" key="3">
    <source>
        <dbReference type="RuleBase" id="RU003616"/>
    </source>
</evidence>
<evidence type="ECO:0000256" key="2">
    <source>
        <dbReference type="PROSITE-ProRule" id="PRU00285"/>
    </source>
</evidence>
<dbReference type="InterPro" id="IPR008978">
    <property type="entry name" value="HSP20-like_chaperone"/>
</dbReference>